<feature type="signal peptide" evidence="1">
    <location>
        <begin position="1"/>
        <end position="21"/>
    </location>
</feature>
<evidence type="ECO:0000256" key="1">
    <source>
        <dbReference type="SAM" id="SignalP"/>
    </source>
</evidence>
<sequence length="304" mass="35450">MRFTALLVCALFVKTSLFALTQEEEKELYKNKLPNFQMGVDIDPDTLRDRSKEINPQELLKQMDTNSTKFKEQYGELKFLQSKEAEKHAKEAKEYSNSKEFKDLAKQNKDHILYDKSIDWSKYSIVANNNQELTSQKQQNINKFLDSDDRVFIVISESIPKETIIDYFKLLENVNTDVTFILRGVVGNDISQINPTLNYIRDLLIKDKNVDMQDPKNHYHYNIEINPKIIRKFKIESVPAVVYVQGYNQALQEATEIPKETGGERYYIAYGNVAVDYALQKINQEARSKSLENLIKNMENSFFK</sequence>
<dbReference type="Proteomes" id="UP000037997">
    <property type="component" value="Unassembled WGS sequence"/>
</dbReference>
<protein>
    <recommendedName>
        <fullName evidence="4">Type-F conjugative transfer system pilin assembly protein TrbC</fullName>
    </recommendedName>
</protein>
<dbReference type="InterPro" id="IPR019106">
    <property type="entry name" value="T4SS_TrbC"/>
</dbReference>
<comment type="caution">
    <text evidence="2">The sequence shown here is derived from an EMBL/GenBank/DDBJ whole genome shotgun (WGS) entry which is preliminary data.</text>
</comment>
<evidence type="ECO:0000313" key="3">
    <source>
        <dbReference type="Proteomes" id="UP000037997"/>
    </source>
</evidence>
<name>A0A0N0LTA9_9HELI</name>
<evidence type="ECO:0008006" key="4">
    <source>
        <dbReference type="Google" id="ProtNLM"/>
    </source>
</evidence>
<accession>A0A0N0LTA9</accession>
<feature type="chain" id="PRO_5005854855" description="Type-F conjugative transfer system pilin assembly protein TrbC" evidence="1">
    <location>
        <begin position="22"/>
        <end position="304"/>
    </location>
</feature>
<dbReference type="Pfam" id="PF09673">
    <property type="entry name" value="TrbC_Ftype"/>
    <property type="match status" value="1"/>
</dbReference>
<dbReference type="RefSeq" id="WP_054198521.1">
    <property type="nucleotide sequence ID" value="NZ_JNOC01000067.1"/>
</dbReference>
<organism evidence="2 3">
    <name type="scientific">Helicobacter pullorum</name>
    <dbReference type="NCBI Taxonomy" id="35818"/>
    <lineage>
        <taxon>Bacteria</taxon>
        <taxon>Pseudomonadati</taxon>
        <taxon>Campylobacterota</taxon>
        <taxon>Epsilonproteobacteria</taxon>
        <taxon>Campylobacterales</taxon>
        <taxon>Helicobacteraceae</taxon>
        <taxon>Helicobacter</taxon>
    </lineage>
</organism>
<dbReference type="AlphaFoldDB" id="A0A0N0LTA9"/>
<evidence type="ECO:0000313" key="2">
    <source>
        <dbReference type="EMBL" id="KPH54999.1"/>
    </source>
</evidence>
<reference evidence="2 3" key="1">
    <citation type="submission" date="2014-06" db="EMBL/GenBank/DDBJ databases">
        <title>Helicobacter pullorum isolates in fresh chicken meat - phenotypic and genotypic features.</title>
        <authorList>
            <person name="Borges V."/>
            <person name="Santos A."/>
            <person name="Correia C.B."/>
            <person name="Saraiva M."/>
            <person name="Menard A."/>
            <person name="Vieira L."/>
            <person name="Sampaio D.A."/>
            <person name="Gomes J.P."/>
            <person name="Oleastro M."/>
        </authorList>
    </citation>
    <scope>NUCLEOTIDE SEQUENCE [LARGE SCALE GENOMIC DNA]</scope>
    <source>
        <strain evidence="2 3">229334/12</strain>
    </source>
</reference>
<keyword evidence="1" id="KW-0732">Signal</keyword>
<dbReference type="PATRIC" id="fig|35818.11.peg.2195"/>
<proteinExistence type="predicted"/>
<gene>
    <name evidence="2" type="ORF">HPU229334_11100</name>
</gene>
<dbReference type="EMBL" id="JNOC01000067">
    <property type="protein sequence ID" value="KPH54999.1"/>
    <property type="molecule type" value="Genomic_DNA"/>
</dbReference>